<feature type="non-terminal residue" evidence="2">
    <location>
        <position position="1"/>
    </location>
</feature>
<accession>A0A6J4SJZ2</accession>
<feature type="compositionally biased region" description="Basic and acidic residues" evidence="1">
    <location>
        <begin position="163"/>
        <end position="172"/>
    </location>
</feature>
<name>A0A6J4SJZ2_9ACTN</name>
<reference evidence="2" key="1">
    <citation type="submission" date="2020-02" db="EMBL/GenBank/DDBJ databases">
        <authorList>
            <person name="Meier V. D."/>
        </authorList>
    </citation>
    <scope>NUCLEOTIDE SEQUENCE</scope>
    <source>
        <strain evidence="2">AVDCRST_MAG67</strain>
    </source>
</reference>
<feature type="compositionally biased region" description="Low complexity" evidence="1">
    <location>
        <begin position="114"/>
        <end position="140"/>
    </location>
</feature>
<evidence type="ECO:0000313" key="2">
    <source>
        <dbReference type="EMBL" id="CAA9501425.1"/>
    </source>
</evidence>
<feature type="compositionally biased region" description="Basic residues" evidence="1">
    <location>
        <begin position="12"/>
        <end position="27"/>
    </location>
</feature>
<dbReference type="EMBL" id="CADCVQ010000082">
    <property type="protein sequence ID" value="CAA9501425.1"/>
    <property type="molecule type" value="Genomic_DNA"/>
</dbReference>
<sequence length="297" mass="31954">GDAAGTPEPRSRGAHRGRARRRVRARRAAPGLAPRPRRPPRAHAAVAALLRHHPGPAGLDPRPRRRVDGGDARRRGARGRPVSHARARAAHAGGDRGGPRRGRRPLRDDGAGGCARARGGARAGRLSAARGAPRGAAPAAGRRRRPQRLRRPLDPGQALVEQGRPRRADRPRPARLRRGRPRPLERDAGPRRAGRRGLPGLRRSDVRLSGEPRGRQAGDVRAAPGRRGGRQHRAAAACTGVKPRRLARRRQGGHARQQGAGAVLRAATAAPRRGDAGAQRALPVRQRQEVQALPRRL</sequence>
<feature type="non-terminal residue" evidence="2">
    <location>
        <position position="297"/>
    </location>
</feature>
<feature type="compositionally biased region" description="Basic residues" evidence="1">
    <location>
        <begin position="242"/>
        <end position="253"/>
    </location>
</feature>
<gene>
    <name evidence="2" type="ORF">AVDCRST_MAG67-1914</name>
</gene>
<proteinExistence type="predicted"/>
<protein>
    <submittedName>
        <fullName evidence="2">Uncharacterized protein</fullName>
    </submittedName>
</protein>
<feature type="compositionally biased region" description="Basic residues" evidence="1">
    <location>
        <begin position="75"/>
        <end position="89"/>
    </location>
</feature>
<organism evidence="2">
    <name type="scientific">uncultured Solirubrobacteraceae bacterium</name>
    <dbReference type="NCBI Taxonomy" id="1162706"/>
    <lineage>
        <taxon>Bacteria</taxon>
        <taxon>Bacillati</taxon>
        <taxon>Actinomycetota</taxon>
        <taxon>Thermoleophilia</taxon>
        <taxon>Solirubrobacterales</taxon>
        <taxon>Solirubrobacteraceae</taxon>
        <taxon>environmental samples</taxon>
    </lineage>
</organism>
<dbReference type="AlphaFoldDB" id="A0A6J4SJZ2"/>
<feature type="region of interest" description="Disordered" evidence="1">
    <location>
        <begin position="1"/>
        <end position="297"/>
    </location>
</feature>
<feature type="compositionally biased region" description="Low complexity" evidence="1">
    <location>
        <begin position="254"/>
        <end position="271"/>
    </location>
</feature>
<feature type="compositionally biased region" description="Basic and acidic residues" evidence="1">
    <location>
        <begin position="202"/>
        <end position="218"/>
    </location>
</feature>
<feature type="compositionally biased region" description="Basic residues" evidence="1">
    <location>
        <begin position="141"/>
        <end position="150"/>
    </location>
</feature>
<evidence type="ECO:0000256" key="1">
    <source>
        <dbReference type="SAM" id="MobiDB-lite"/>
    </source>
</evidence>